<evidence type="ECO:0000256" key="5">
    <source>
        <dbReference type="ARBA" id="ARBA00022692"/>
    </source>
</evidence>
<dbReference type="CDD" id="cd06579">
    <property type="entry name" value="TM_PBP1_transp_AraH_like"/>
    <property type="match status" value="1"/>
</dbReference>
<evidence type="ECO:0000256" key="3">
    <source>
        <dbReference type="ARBA" id="ARBA00022475"/>
    </source>
</evidence>
<evidence type="ECO:0000313" key="9">
    <source>
        <dbReference type="EMBL" id="MBC5582461.1"/>
    </source>
</evidence>
<evidence type="ECO:0000256" key="2">
    <source>
        <dbReference type="ARBA" id="ARBA00022448"/>
    </source>
</evidence>
<comment type="subcellular location">
    <subcellularLocation>
        <location evidence="1">Cell membrane</location>
        <topology evidence="1">Multi-pass membrane protein</topology>
    </subcellularLocation>
</comment>
<dbReference type="AlphaFoldDB" id="A0A923L255"/>
<dbReference type="GO" id="GO:0005886">
    <property type="term" value="C:plasma membrane"/>
    <property type="evidence" value="ECO:0007669"/>
    <property type="project" value="UniProtKB-SubCell"/>
</dbReference>
<feature type="transmembrane region" description="Helical" evidence="8">
    <location>
        <begin position="222"/>
        <end position="240"/>
    </location>
</feature>
<evidence type="ECO:0000256" key="8">
    <source>
        <dbReference type="SAM" id="Phobius"/>
    </source>
</evidence>
<feature type="transmembrane region" description="Helical" evidence="8">
    <location>
        <begin position="130"/>
        <end position="148"/>
    </location>
</feature>
<keyword evidence="7 8" id="KW-0472">Membrane</keyword>
<feature type="transmembrane region" description="Helical" evidence="8">
    <location>
        <begin position="101"/>
        <end position="123"/>
    </location>
</feature>
<keyword evidence="5 8" id="KW-0812">Transmembrane</keyword>
<comment type="caution">
    <text evidence="9">The sequence shown here is derived from an EMBL/GenBank/DDBJ whole genome shotgun (WGS) entry which is preliminary data.</text>
</comment>
<dbReference type="PANTHER" id="PTHR32196:SF21">
    <property type="entry name" value="ABC TRANSPORTER PERMEASE PROTEIN YPHD-RELATED"/>
    <property type="match status" value="1"/>
</dbReference>
<name>A0A923L255_9FIRM</name>
<keyword evidence="3" id="KW-1003">Cell membrane</keyword>
<evidence type="ECO:0000256" key="6">
    <source>
        <dbReference type="ARBA" id="ARBA00022989"/>
    </source>
</evidence>
<dbReference type="InterPro" id="IPR001851">
    <property type="entry name" value="ABC_transp_permease"/>
</dbReference>
<gene>
    <name evidence="9" type="ORF">H8S23_13185</name>
</gene>
<feature type="transmembrane region" description="Helical" evidence="8">
    <location>
        <begin position="297"/>
        <end position="316"/>
    </location>
</feature>
<sequence>MGDKNAIKEKTSFGQKLNKFTDAMGVWLVVLLFFIILSVATDNFLTYANLTNVVRQICVNALVALGASYVILGGEIDLSTSNMCAFAGCGAALLMRAGVNMWLAMLIMLVVGALIGCLTGVIVNYLKIPSFIASLGMQYVILGTTLLLTNSEPISGLPEGFMTFGRGYIFDVIPVPVIILAVMFAIGGFVFKYTSFGRSVISVGENITAAKLSGINVSRTKVAIFSIGGFSAALAGIVLASRLSSGQPMAGTDIGLQAIAAVYVGGTSKGSALNVLAGSLALGLVNNGLNLLEVNAYWQKVALGVIIIFAVLMDQVRASKTAKK</sequence>
<reference evidence="9" key="1">
    <citation type="submission" date="2020-08" db="EMBL/GenBank/DDBJ databases">
        <title>Genome public.</title>
        <authorList>
            <person name="Liu C."/>
            <person name="Sun Q."/>
        </authorList>
    </citation>
    <scope>NUCLEOTIDE SEQUENCE</scope>
    <source>
        <strain evidence="9">BX8</strain>
    </source>
</reference>
<accession>A0A923L255</accession>
<evidence type="ECO:0000313" key="10">
    <source>
        <dbReference type="Proteomes" id="UP000659630"/>
    </source>
</evidence>
<organism evidence="9 10">
    <name type="scientific">Anaerofilum hominis</name>
    <dbReference type="NCBI Taxonomy" id="2763016"/>
    <lineage>
        <taxon>Bacteria</taxon>
        <taxon>Bacillati</taxon>
        <taxon>Bacillota</taxon>
        <taxon>Clostridia</taxon>
        <taxon>Eubacteriales</taxon>
        <taxon>Oscillospiraceae</taxon>
        <taxon>Anaerofilum</taxon>
    </lineage>
</organism>
<dbReference type="GO" id="GO:0022857">
    <property type="term" value="F:transmembrane transporter activity"/>
    <property type="evidence" value="ECO:0007669"/>
    <property type="project" value="InterPro"/>
</dbReference>
<dbReference type="Pfam" id="PF02653">
    <property type="entry name" value="BPD_transp_2"/>
    <property type="match status" value="1"/>
</dbReference>
<evidence type="ECO:0000256" key="7">
    <source>
        <dbReference type="ARBA" id="ARBA00023136"/>
    </source>
</evidence>
<keyword evidence="6 8" id="KW-1133">Transmembrane helix</keyword>
<dbReference type="Proteomes" id="UP000659630">
    <property type="component" value="Unassembled WGS sequence"/>
</dbReference>
<protein>
    <submittedName>
        <fullName evidence="9">ABC transporter permease</fullName>
    </submittedName>
</protein>
<evidence type="ECO:0000256" key="1">
    <source>
        <dbReference type="ARBA" id="ARBA00004651"/>
    </source>
</evidence>
<dbReference type="EMBL" id="JACONZ010000005">
    <property type="protein sequence ID" value="MBC5582461.1"/>
    <property type="molecule type" value="Genomic_DNA"/>
</dbReference>
<keyword evidence="10" id="KW-1185">Reference proteome</keyword>
<feature type="transmembrane region" description="Helical" evidence="8">
    <location>
        <begin position="168"/>
        <end position="191"/>
    </location>
</feature>
<proteinExistence type="predicted"/>
<dbReference type="PANTHER" id="PTHR32196">
    <property type="entry name" value="ABC TRANSPORTER PERMEASE PROTEIN YPHD-RELATED-RELATED"/>
    <property type="match status" value="1"/>
</dbReference>
<evidence type="ECO:0000256" key="4">
    <source>
        <dbReference type="ARBA" id="ARBA00022519"/>
    </source>
</evidence>
<dbReference type="RefSeq" id="WP_186888821.1">
    <property type="nucleotide sequence ID" value="NZ_JACONZ010000005.1"/>
</dbReference>
<feature type="transmembrane region" description="Helical" evidence="8">
    <location>
        <begin position="53"/>
        <end position="72"/>
    </location>
</feature>
<feature type="transmembrane region" description="Helical" evidence="8">
    <location>
        <begin position="20"/>
        <end position="41"/>
    </location>
</feature>
<keyword evidence="2" id="KW-0813">Transport</keyword>
<keyword evidence="4" id="KW-0997">Cell inner membrane</keyword>